<evidence type="ECO:0000313" key="7">
    <source>
        <dbReference type="Proteomes" id="UP000481153"/>
    </source>
</evidence>
<dbReference type="InterPro" id="IPR050430">
    <property type="entry name" value="Peptidase_S1"/>
</dbReference>
<dbReference type="PANTHER" id="PTHR24276:SF98">
    <property type="entry name" value="FI18310P1-RELATED"/>
    <property type="match status" value="1"/>
</dbReference>
<organism evidence="6 7">
    <name type="scientific">Aphanomyces euteiches</name>
    <dbReference type="NCBI Taxonomy" id="100861"/>
    <lineage>
        <taxon>Eukaryota</taxon>
        <taxon>Sar</taxon>
        <taxon>Stramenopiles</taxon>
        <taxon>Oomycota</taxon>
        <taxon>Saprolegniomycetes</taxon>
        <taxon>Saprolegniales</taxon>
        <taxon>Verrucalvaceae</taxon>
        <taxon>Aphanomyces</taxon>
    </lineage>
</organism>
<evidence type="ECO:0000259" key="5">
    <source>
        <dbReference type="PROSITE" id="PS50240"/>
    </source>
</evidence>
<dbReference type="SUPFAM" id="SSF50494">
    <property type="entry name" value="Trypsin-like serine proteases"/>
    <property type="match status" value="1"/>
</dbReference>
<keyword evidence="7" id="KW-1185">Reference proteome</keyword>
<protein>
    <recommendedName>
        <fullName evidence="5">Peptidase S1 domain-containing protein</fullName>
    </recommendedName>
</protein>
<comment type="caution">
    <text evidence="6">The sequence shown here is derived from an EMBL/GenBank/DDBJ whole genome shotgun (WGS) entry which is preliminary data.</text>
</comment>
<dbReference type="Proteomes" id="UP000481153">
    <property type="component" value="Unassembled WGS sequence"/>
</dbReference>
<dbReference type="InterPro" id="IPR001254">
    <property type="entry name" value="Trypsin_dom"/>
</dbReference>
<evidence type="ECO:0000256" key="2">
    <source>
        <dbReference type="ARBA" id="ARBA00023026"/>
    </source>
</evidence>
<dbReference type="PANTHER" id="PTHR24276">
    <property type="entry name" value="POLYSERASE-RELATED"/>
    <property type="match status" value="1"/>
</dbReference>
<dbReference type="Pfam" id="PF00089">
    <property type="entry name" value="Trypsin"/>
    <property type="match status" value="1"/>
</dbReference>
<dbReference type="SMART" id="SM00020">
    <property type="entry name" value="Tryp_SPc"/>
    <property type="match status" value="1"/>
</dbReference>
<keyword evidence="2" id="KW-0843">Virulence</keyword>
<dbReference type="PROSITE" id="PS50240">
    <property type="entry name" value="TRYPSIN_DOM"/>
    <property type="match status" value="1"/>
</dbReference>
<keyword evidence="1" id="KW-0732">Signal</keyword>
<name>A0A6G0WDV5_9STRA</name>
<dbReference type="VEuPathDB" id="FungiDB:AeMF1_002561"/>
<dbReference type="InterPro" id="IPR043504">
    <property type="entry name" value="Peptidase_S1_PA_chymotrypsin"/>
</dbReference>
<evidence type="ECO:0000256" key="4">
    <source>
        <dbReference type="ARBA" id="ARBA00023180"/>
    </source>
</evidence>
<dbReference type="GO" id="GO:0006508">
    <property type="term" value="P:proteolysis"/>
    <property type="evidence" value="ECO:0007669"/>
    <property type="project" value="InterPro"/>
</dbReference>
<reference evidence="6 7" key="1">
    <citation type="submission" date="2019-07" db="EMBL/GenBank/DDBJ databases">
        <title>Genomics analysis of Aphanomyces spp. identifies a new class of oomycete effector associated with host adaptation.</title>
        <authorList>
            <person name="Gaulin E."/>
        </authorList>
    </citation>
    <scope>NUCLEOTIDE SEQUENCE [LARGE SCALE GENOMIC DNA]</scope>
    <source>
        <strain evidence="6 7">ATCC 201684</strain>
    </source>
</reference>
<keyword evidence="4" id="KW-0325">Glycoprotein</keyword>
<dbReference type="Gene3D" id="2.40.10.10">
    <property type="entry name" value="Trypsin-like serine proteases"/>
    <property type="match status" value="1"/>
</dbReference>
<feature type="domain" description="Peptidase S1" evidence="5">
    <location>
        <begin position="1"/>
        <end position="224"/>
    </location>
</feature>
<evidence type="ECO:0000313" key="6">
    <source>
        <dbReference type="EMBL" id="KAF0725478.1"/>
    </source>
</evidence>
<dbReference type="GO" id="GO:0004252">
    <property type="term" value="F:serine-type endopeptidase activity"/>
    <property type="evidence" value="ECO:0007669"/>
    <property type="project" value="InterPro"/>
</dbReference>
<evidence type="ECO:0000256" key="1">
    <source>
        <dbReference type="ARBA" id="ARBA00022729"/>
    </source>
</evidence>
<dbReference type="EMBL" id="VJMJ01000241">
    <property type="protein sequence ID" value="KAF0725478.1"/>
    <property type="molecule type" value="Genomic_DNA"/>
</dbReference>
<gene>
    <name evidence="6" type="ORF">Ae201684_016041</name>
</gene>
<evidence type="ECO:0000256" key="3">
    <source>
        <dbReference type="ARBA" id="ARBA00023157"/>
    </source>
</evidence>
<accession>A0A6G0WDV5</accession>
<dbReference type="AlphaFoldDB" id="A0A6G0WDV5"/>
<keyword evidence="3" id="KW-1015">Disulfide bond</keyword>
<proteinExistence type="predicted"/>
<dbReference type="InterPro" id="IPR009003">
    <property type="entry name" value="Peptidase_S1_PA"/>
</dbReference>
<sequence length="239" mass="26217">MVNGTNIDKAPTPAYIATMGAKDQKTPDCTGILIAPRYILTNALCTLMRPQWATINSKYSRGGDGEQIAILSHVVHPKFDRWTLTYDIAVYLLERASINKPATLTFDTYDTATPVVFRGFGLLDYNAGFVDVLQEAKGIVAVNSDCNRVFRLDVYLSYRFLDDMMCVVGLTTCSGDGGPLTVVKKDGQEAVVALASWSSYRCKNQFGGFTRLSASQDFIKFFLPGGDVCTGPVERPSLH</sequence>